<organism evidence="13 14">
    <name type="scientific">Populus deltoides</name>
    <name type="common">Eastern poplar</name>
    <name type="synonym">Eastern cottonwood</name>
    <dbReference type="NCBI Taxonomy" id="3696"/>
    <lineage>
        <taxon>Eukaryota</taxon>
        <taxon>Viridiplantae</taxon>
        <taxon>Streptophyta</taxon>
        <taxon>Embryophyta</taxon>
        <taxon>Tracheophyta</taxon>
        <taxon>Spermatophyta</taxon>
        <taxon>Magnoliopsida</taxon>
        <taxon>eudicotyledons</taxon>
        <taxon>Gunneridae</taxon>
        <taxon>Pentapetalae</taxon>
        <taxon>rosids</taxon>
        <taxon>fabids</taxon>
        <taxon>Malpighiales</taxon>
        <taxon>Salicaceae</taxon>
        <taxon>Saliceae</taxon>
        <taxon>Populus</taxon>
    </lineage>
</organism>
<evidence type="ECO:0000256" key="5">
    <source>
        <dbReference type="ARBA" id="ARBA00022679"/>
    </source>
</evidence>
<evidence type="ECO:0000256" key="1">
    <source>
        <dbReference type="ARBA" id="ARBA00004162"/>
    </source>
</evidence>
<evidence type="ECO:0000256" key="9">
    <source>
        <dbReference type="ARBA" id="ARBA00047604"/>
    </source>
</evidence>
<evidence type="ECO:0000313" key="13">
    <source>
        <dbReference type="EMBL" id="KAH8480407.1"/>
    </source>
</evidence>
<protein>
    <recommendedName>
        <fullName evidence="15">Diacylglycerol O-acyltransferase</fullName>
    </recommendedName>
</protein>
<keyword evidence="6" id="KW-0256">Endoplasmic reticulum</keyword>
<dbReference type="InterPro" id="IPR045034">
    <property type="entry name" value="O-acyltransferase_WSD1-like"/>
</dbReference>
<comment type="similarity">
    <text evidence="8">In the N-terminal section; belongs to the long-chain O-acyltransferase family.</text>
</comment>
<feature type="domain" description="O-acyltransferase WSD1 C-terminal" evidence="12">
    <location>
        <begin position="344"/>
        <end position="400"/>
    </location>
</feature>
<evidence type="ECO:0000259" key="12">
    <source>
        <dbReference type="Pfam" id="PF06974"/>
    </source>
</evidence>
<dbReference type="PANTHER" id="PTHR31650">
    <property type="entry name" value="O-ACYLTRANSFERASE (WSD1-LIKE) FAMILY PROTEIN"/>
    <property type="match status" value="1"/>
</dbReference>
<dbReference type="Proteomes" id="UP000807159">
    <property type="component" value="Chromosome 19"/>
</dbReference>
<dbReference type="GO" id="GO:0019432">
    <property type="term" value="P:triglyceride biosynthetic process"/>
    <property type="evidence" value="ECO:0007669"/>
    <property type="project" value="TreeGrafter"/>
</dbReference>
<comment type="subcellular location">
    <subcellularLocation>
        <location evidence="1">Cell membrane</location>
        <topology evidence="1">Single-pass membrane protein</topology>
    </subcellularLocation>
    <subcellularLocation>
        <location evidence="2">Endoplasmic reticulum membrane</location>
    </subcellularLocation>
</comment>
<keyword evidence="14" id="KW-1185">Reference proteome</keyword>
<evidence type="ECO:0000256" key="4">
    <source>
        <dbReference type="ARBA" id="ARBA00005189"/>
    </source>
</evidence>
<gene>
    <name evidence="13" type="ORF">H0E87_030604</name>
</gene>
<sequence>MTIQAIKPIKTTKNVDNTSSSAEEEQPLSPVARMFHESDSTVYIIVIIGFETQLNPEVIKANLGHTLLSQPRFCSLQLPDEKRGGELKWVRTVVDLDNHVKVPTLDPNMDSPDMFVEDYVSNLSKTGISMSIPMWDLHLLNIKTSDAESVGVLRVHHSLGDGTSLMTLFMSCTRKLSDPEALPSLPMNMKKKHGSSSGGFLQYFIKLFSVLLLYWNTFVDVVMFFITTFYLDDTKTPLKGPLGVASTPRRIVHRTVSLEDVKLVKNAMNVTVNDVMVGVTEAALSRNLNRKYGKIKKDAGGAEGHNNLPKNIRLRATHFVNLRPYLVNEDVSEMIKSSSKVKLGNLIGYVIFPFTIGLREDVLDHVRSAKATGKRKKASLEALYTYLMAKFFIKFFSAKVQ</sequence>
<dbReference type="GO" id="GO:0005886">
    <property type="term" value="C:plasma membrane"/>
    <property type="evidence" value="ECO:0007669"/>
    <property type="project" value="UniProtKB-SubCell"/>
</dbReference>
<evidence type="ECO:0000256" key="7">
    <source>
        <dbReference type="ARBA" id="ARBA00023315"/>
    </source>
</evidence>
<dbReference type="Pfam" id="PF06974">
    <property type="entry name" value="WS_DGAT_C"/>
    <property type="match status" value="1"/>
</dbReference>
<dbReference type="GO" id="GO:0004144">
    <property type="term" value="F:diacylglycerol O-acyltransferase activity"/>
    <property type="evidence" value="ECO:0007669"/>
    <property type="project" value="UniProtKB-EC"/>
</dbReference>
<dbReference type="AlphaFoldDB" id="A0A8T2WL09"/>
<evidence type="ECO:0000313" key="14">
    <source>
        <dbReference type="Proteomes" id="UP000807159"/>
    </source>
</evidence>
<dbReference type="GO" id="GO:0005789">
    <property type="term" value="C:endoplasmic reticulum membrane"/>
    <property type="evidence" value="ECO:0007669"/>
    <property type="project" value="UniProtKB-SubCell"/>
</dbReference>
<evidence type="ECO:0000256" key="6">
    <source>
        <dbReference type="ARBA" id="ARBA00022824"/>
    </source>
</evidence>
<comment type="catalytic activity">
    <reaction evidence="10">
        <text>an acyl-CoA + a 1,2-diacyl-sn-glycerol = a triacyl-sn-glycerol + CoA</text>
        <dbReference type="Rhea" id="RHEA:10868"/>
        <dbReference type="ChEBI" id="CHEBI:17815"/>
        <dbReference type="ChEBI" id="CHEBI:57287"/>
        <dbReference type="ChEBI" id="CHEBI:58342"/>
        <dbReference type="ChEBI" id="CHEBI:64615"/>
        <dbReference type="EC" id="2.3.1.20"/>
    </reaction>
</comment>
<evidence type="ECO:0000256" key="2">
    <source>
        <dbReference type="ARBA" id="ARBA00004586"/>
    </source>
</evidence>
<evidence type="ECO:0000256" key="10">
    <source>
        <dbReference type="ARBA" id="ARBA00048109"/>
    </source>
</evidence>
<evidence type="ECO:0000256" key="8">
    <source>
        <dbReference type="ARBA" id="ARBA00024360"/>
    </source>
</evidence>
<dbReference type="PANTHER" id="PTHR31650:SF38">
    <property type="entry name" value="O-ACYLTRANSFERASE WSD1-LIKE"/>
    <property type="match status" value="1"/>
</dbReference>
<dbReference type="InterPro" id="IPR004255">
    <property type="entry name" value="O-acyltransferase_WSD1_N"/>
</dbReference>
<evidence type="ECO:0008006" key="15">
    <source>
        <dbReference type="Google" id="ProtNLM"/>
    </source>
</evidence>
<evidence type="ECO:0000259" key="11">
    <source>
        <dbReference type="Pfam" id="PF03007"/>
    </source>
</evidence>
<dbReference type="GO" id="GO:0047196">
    <property type="term" value="F:long-chain-alcohol O-fatty-acyltransferase activity"/>
    <property type="evidence" value="ECO:0007669"/>
    <property type="project" value="UniProtKB-EC"/>
</dbReference>
<name>A0A8T2WL09_POPDE</name>
<reference evidence="13" key="1">
    <citation type="journal article" date="2021" name="J. Hered.">
        <title>Genome Assembly of Salicaceae Populus deltoides (Eastern Cottonwood) I-69 Based on Nanopore Sequencing and Hi-C Technologies.</title>
        <authorList>
            <person name="Bai S."/>
            <person name="Wu H."/>
            <person name="Zhang J."/>
            <person name="Pan Z."/>
            <person name="Zhao W."/>
            <person name="Li Z."/>
            <person name="Tong C."/>
        </authorList>
    </citation>
    <scope>NUCLEOTIDE SEQUENCE</scope>
    <source>
        <tissue evidence="13">Leaf</tissue>
    </source>
</reference>
<dbReference type="EMBL" id="JACEGQ020000019">
    <property type="protein sequence ID" value="KAH8480407.1"/>
    <property type="molecule type" value="Genomic_DNA"/>
</dbReference>
<dbReference type="InterPro" id="IPR009721">
    <property type="entry name" value="O-acyltransferase_WSD1_C"/>
</dbReference>
<keyword evidence="5" id="KW-0808">Transferase</keyword>
<dbReference type="SUPFAM" id="SSF52777">
    <property type="entry name" value="CoA-dependent acyltransferases"/>
    <property type="match status" value="1"/>
</dbReference>
<evidence type="ECO:0000256" key="3">
    <source>
        <dbReference type="ARBA" id="ARBA00004771"/>
    </source>
</evidence>
<comment type="caution">
    <text evidence="13">The sequence shown here is derived from an EMBL/GenBank/DDBJ whole genome shotgun (WGS) entry which is preliminary data.</text>
</comment>
<comment type="pathway">
    <text evidence="3">Glycerolipid metabolism; triacylglycerol biosynthesis.</text>
</comment>
<comment type="pathway">
    <text evidence="4">Lipid metabolism.</text>
</comment>
<feature type="domain" description="O-acyltransferase WSD1-like N-terminal" evidence="11">
    <location>
        <begin position="83"/>
        <end position="276"/>
    </location>
</feature>
<dbReference type="Pfam" id="PF03007">
    <property type="entry name" value="WS_DGAT_cat"/>
    <property type="match status" value="1"/>
</dbReference>
<accession>A0A8T2WL09</accession>
<keyword evidence="7" id="KW-0012">Acyltransferase</keyword>
<comment type="catalytic activity">
    <reaction evidence="9">
        <text>a long chain fatty alcohol + a fatty acyl-CoA = a long-chain alcohol wax ester + CoA</text>
        <dbReference type="Rhea" id="RHEA:38443"/>
        <dbReference type="ChEBI" id="CHEBI:17135"/>
        <dbReference type="ChEBI" id="CHEBI:57287"/>
        <dbReference type="ChEBI" id="CHEBI:77636"/>
        <dbReference type="ChEBI" id="CHEBI:235323"/>
        <dbReference type="EC" id="2.3.1.75"/>
    </reaction>
</comment>
<proteinExistence type="inferred from homology"/>